<evidence type="ECO:0000259" key="3">
    <source>
        <dbReference type="Pfam" id="PF02525"/>
    </source>
</evidence>
<accession>A0ABX3PA58</accession>
<evidence type="ECO:0000256" key="1">
    <source>
        <dbReference type="ARBA" id="ARBA00006252"/>
    </source>
</evidence>
<dbReference type="Gene3D" id="3.40.50.360">
    <property type="match status" value="1"/>
</dbReference>
<dbReference type="InterPro" id="IPR003680">
    <property type="entry name" value="Flavodoxin_fold"/>
</dbReference>
<dbReference type="RefSeq" id="WP_081177258.1">
    <property type="nucleotide sequence ID" value="NZ_MSPX01000019.1"/>
</dbReference>
<dbReference type="EMBL" id="MSPX01000019">
    <property type="protein sequence ID" value="OQP84643.1"/>
    <property type="molecule type" value="Genomic_DNA"/>
</dbReference>
<dbReference type="Pfam" id="PF02525">
    <property type="entry name" value="Flavodoxin_2"/>
    <property type="match status" value="1"/>
</dbReference>
<keyword evidence="5" id="KW-1185">Reference proteome</keyword>
<comment type="similarity">
    <text evidence="1">Belongs to the NAD(P)H dehydrogenase (quinone) family.</text>
</comment>
<dbReference type="SUPFAM" id="SSF52218">
    <property type="entry name" value="Flavoproteins"/>
    <property type="match status" value="1"/>
</dbReference>
<evidence type="ECO:0000313" key="5">
    <source>
        <dbReference type="Proteomes" id="UP000192652"/>
    </source>
</evidence>
<dbReference type="PANTHER" id="PTHR10204:SF34">
    <property type="entry name" value="NAD(P)H DEHYDROGENASE [QUINONE] 1 ISOFORM 1"/>
    <property type="match status" value="1"/>
</dbReference>
<dbReference type="InterPro" id="IPR029039">
    <property type="entry name" value="Flavoprotein-like_sf"/>
</dbReference>
<protein>
    <submittedName>
        <fullName evidence="4">NAD(P)H dehydrogenase</fullName>
    </submittedName>
</protein>
<evidence type="ECO:0000313" key="4">
    <source>
        <dbReference type="EMBL" id="OQP84643.1"/>
    </source>
</evidence>
<proteinExistence type="inferred from homology"/>
<dbReference type="PANTHER" id="PTHR10204">
    <property type="entry name" value="NAD P H OXIDOREDUCTASE-RELATED"/>
    <property type="match status" value="1"/>
</dbReference>
<name>A0ABX3PA58_9HYPH</name>
<reference evidence="4 5" key="1">
    <citation type="journal article" date="2017" name="Antonie Van Leeuwenhoek">
        <title>Rhizobium rhizosphaerae sp. nov., a novel species isolated from rice rhizosphere.</title>
        <authorList>
            <person name="Zhao J.J."/>
            <person name="Zhang J."/>
            <person name="Zhang R.J."/>
            <person name="Zhang C.W."/>
            <person name="Yin H.Q."/>
            <person name="Zhang X.X."/>
        </authorList>
    </citation>
    <scope>NUCLEOTIDE SEQUENCE [LARGE SCALE GENOMIC DNA]</scope>
    <source>
        <strain evidence="4 5">RD15</strain>
    </source>
</reference>
<dbReference type="InterPro" id="IPR051545">
    <property type="entry name" value="NAD(P)H_dehydrogenase_qn"/>
</dbReference>
<comment type="caution">
    <text evidence="4">The sequence shown here is derived from an EMBL/GenBank/DDBJ whole genome shotgun (WGS) entry which is preliminary data.</text>
</comment>
<gene>
    <name evidence="4" type="ORF">BTR14_18630</name>
</gene>
<sequence length="196" mass="21554">MKALIVLAHPLPESFAASVARAAAAALTRAGHQVSCLDLYAENFDPRLTVEERRTHATATGASPDCQAMAAQLAEAEILVLVFPQWWFDFPAILKGYFDRVLAPGVAFETIEGGPIRPKLKGLRHLVALSSTGSPWWMARLVMGEPVRRLLKRGILSGCAPQARFRMLTLHGIEASTLKRRQAHLARVDRLLANLR</sequence>
<dbReference type="Proteomes" id="UP000192652">
    <property type="component" value="Unassembled WGS sequence"/>
</dbReference>
<feature type="domain" description="Flavodoxin-like fold" evidence="3">
    <location>
        <begin position="1"/>
        <end position="157"/>
    </location>
</feature>
<evidence type="ECO:0000256" key="2">
    <source>
        <dbReference type="ARBA" id="ARBA00023002"/>
    </source>
</evidence>
<keyword evidence="2" id="KW-0560">Oxidoreductase</keyword>
<organism evidence="4 5">
    <name type="scientific">Xaviernesmea rhizosphaerae</name>
    <dbReference type="NCBI Taxonomy" id="1672749"/>
    <lineage>
        <taxon>Bacteria</taxon>
        <taxon>Pseudomonadati</taxon>
        <taxon>Pseudomonadota</taxon>
        <taxon>Alphaproteobacteria</taxon>
        <taxon>Hyphomicrobiales</taxon>
        <taxon>Rhizobiaceae</taxon>
        <taxon>Rhizobium/Agrobacterium group</taxon>
        <taxon>Xaviernesmea</taxon>
    </lineage>
</organism>